<keyword evidence="3" id="KW-1185">Reference proteome</keyword>
<name>A0A1I5TDR3_9FIRM</name>
<feature type="region of interest" description="Disordered" evidence="1">
    <location>
        <begin position="51"/>
        <end position="75"/>
    </location>
</feature>
<evidence type="ECO:0000313" key="2">
    <source>
        <dbReference type="EMBL" id="SFP81179.1"/>
    </source>
</evidence>
<protein>
    <submittedName>
        <fullName evidence="2">Uncharacterized protein</fullName>
    </submittedName>
</protein>
<organism evidence="2 3">
    <name type="scientific">Caldicoprobacter faecalis</name>
    <dbReference type="NCBI Taxonomy" id="937334"/>
    <lineage>
        <taxon>Bacteria</taxon>
        <taxon>Bacillati</taxon>
        <taxon>Bacillota</taxon>
        <taxon>Clostridia</taxon>
        <taxon>Caldicoprobacterales</taxon>
        <taxon>Caldicoprobacteraceae</taxon>
        <taxon>Caldicoprobacter</taxon>
    </lineage>
</organism>
<accession>A0A1I5TDR3</accession>
<evidence type="ECO:0000256" key="1">
    <source>
        <dbReference type="SAM" id="MobiDB-lite"/>
    </source>
</evidence>
<proteinExistence type="predicted"/>
<sequence length="75" mass="8619">MELTAILSGEEPRLRIYSLVRKGKGLVGMFNGYYRDPERTKEVWHDGINRGKGVQTVSGAHRRAARPRKEDHRTL</sequence>
<evidence type="ECO:0000313" key="3">
    <source>
        <dbReference type="Proteomes" id="UP000198577"/>
    </source>
</evidence>
<dbReference type="EMBL" id="FOXR01000004">
    <property type="protein sequence ID" value="SFP81179.1"/>
    <property type="molecule type" value="Genomic_DNA"/>
</dbReference>
<dbReference type="AlphaFoldDB" id="A0A1I5TDR3"/>
<reference evidence="2 3" key="1">
    <citation type="submission" date="2016-10" db="EMBL/GenBank/DDBJ databases">
        <authorList>
            <person name="de Groot N.N."/>
        </authorList>
    </citation>
    <scope>NUCLEOTIDE SEQUENCE [LARGE SCALE GENOMIC DNA]</scope>
    <source>
        <strain evidence="2 3">DSM 20678</strain>
    </source>
</reference>
<dbReference type="Proteomes" id="UP000198577">
    <property type="component" value="Unassembled WGS sequence"/>
</dbReference>
<gene>
    <name evidence="2" type="ORF">SAMN05444406_10480</name>
</gene>